<accession>A0A1Z4LI19</accession>
<proteinExistence type="predicted"/>
<dbReference type="InterPro" id="IPR012334">
    <property type="entry name" value="Pectin_lyas_fold"/>
</dbReference>
<feature type="chain" id="PRO_5012825727" evidence="1">
    <location>
        <begin position="31"/>
        <end position="724"/>
    </location>
</feature>
<dbReference type="EMBL" id="AP018227">
    <property type="protein sequence ID" value="BAY80829.1"/>
    <property type="molecule type" value="Genomic_DNA"/>
</dbReference>
<evidence type="ECO:0000256" key="1">
    <source>
        <dbReference type="SAM" id="SignalP"/>
    </source>
</evidence>
<dbReference type="Gene3D" id="2.160.20.10">
    <property type="entry name" value="Single-stranded right-handed beta-helix, Pectin lyase-like"/>
    <property type="match status" value="2"/>
</dbReference>
<dbReference type="InterPro" id="IPR008638">
    <property type="entry name" value="FhaB/CdiA-like_TPS"/>
</dbReference>
<feature type="signal peptide" evidence="1">
    <location>
        <begin position="1"/>
        <end position="30"/>
    </location>
</feature>
<dbReference type="InterPro" id="IPR011050">
    <property type="entry name" value="Pectin_lyase_fold/virulence"/>
</dbReference>
<evidence type="ECO:0000313" key="4">
    <source>
        <dbReference type="Proteomes" id="UP000218418"/>
    </source>
</evidence>
<feature type="domain" description="Filamentous haemagglutinin FhaB/tRNA nuclease CdiA-like TPS" evidence="2">
    <location>
        <begin position="36"/>
        <end position="149"/>
    </location>
</feature>
<dbReference type="SUPFAM" id="SSF51126">
    <property type="entry name" value="Pectin lyase-like"/>
    <property type="match status" value="2"/>
</dbReference>
<dbReference type="SMART" id="SM00912">
    <property type="entry name" value="Haemagg_act"/>
    <property type="match status" value="1"/>
</dbReference>
<name>A0A1Z4LI19_9CYAN</name>
<dbReference type="Proteomes" id="UP000218418">
    <property type="component" value="Chromosome"/>
</dbReference>
<keyword evidence="4" id="KW-1185">Reference proteome</keyword>
<evidence type="ECO:0000313" key="3">
    <source>
        <dbReference type="EMBL" id="BAY80829.1"/>
    </source>
</evidence>
<evidence type="ECO:0000259" key="2">
    <source>
        <dbReference type="SMART" id="SM00912"/>
    </source>
</evidence>
<dbReference type="AlphaFoldDB" id="A0A1Z4LI19"/>
<reference evidence="3 4" key="1">
    <citation type="submission" date="2017-06" db="EMBL/GenBank/DDBJ databases">
        <title>Genome sequencing of cyanobaciteial culture collection at National Institute for Environmental Studies (NIES).</title>
        <authorList>
            <person name="Hirose Y."/>
            <person name="Shimura Y."/>
            <person name="Fujisawa T."/>
            <person name="Nakamura Y."/>
            <person name="Kawachi M."/>
        </authorList>
    </citation>
    <scope>NUCLEOTIDE SEQUENCE [LARGE SCALE GENOMIC DNA]</scope>
    <source>
        <strain evidence="3 4">NIES-267</strain>
    </source>
</reference>
<keyword evidence="1" id="KW-0732">Signal</keyword>
<dbReference type="OrthoDB" id="502809at2"/>
<gene>
    <name evidence="3" type="ORF">NIES267_02940</name>
</gene>
<sequence>MFFSFVEKYFKISSCLGILAISLLQTPAYAQRLIEDATLPTRVKTTDNLNYTIDSINNKNRVGNNLFHSFKEFSIPTGGSAIFNNSTDVVNIINRVTGGNISNIDGLIKANGNANLFLINPTGIVFGKDARLDIDGSFFGSTAQSIKFADSEFSAIDTTTEPLLSINVPLGLQMGINSAAIEVQGKGYDSNSKDADLFKPFVVNNLNGLRVKQGNTLALVAGEVLLNGGIVAADSGRVELGGVNQGLVNINSIKQSWNLDYKKDNIQNFGDIKLDSQALADATGIGTGSIQLQARNIYIKDGSKVFIQSRGLQSGGEIKATATDSIEIIGTSPNRIFTSAFLTNTVGIGDAANIKIATPNLLLLGGGTILSETFNSGKGGDISVNAFESLQIKKISPINTIHFGDILTYSFGSGKAGDIDVYSKDLSISSQYIASASYKEGDSGNVFISTKNLTNLDGGVISSTILGTGKGGDVTVNSQSMKLIGFDFNTFTPSGLSASTLGIGDAGNLTVNTRSLVIQDSARVDSSTLAFGKSGSVTVNATDFIEVSGTVTGSVNPSLIVSGANIVDESLQQLFGLPAIPSGNSGNVDINGPILRINNTGEVTVRNDGTGKGGVLNINADSILLNSNGKITASTQSGAGGNIDLLVKDDLILRNQSLISTESLGTGNGGNIDINSPVIAGLENSDIIANSVEGNGGNIKINTSGLFGLQFRDELTNDSDITAK</sequence>
<organism evidence="3 4">
    <name type="scientific">Calothrix parasitica NIES-267</name>
    <dbReference type="NCBI Taxonomy" id="1973488"/>
    <lineage>
        <taxon>Bacteria</taxon>
        <taxon>Bacillati</taxon>
        <taxon>Cyanobacteriota</taxon>
        <taxon>Cyanophyceae</taxon>
        <taxon>Nostocales</taxon>
        <taxon>Calotrichaceae</taxon>
        <taxon>Calothrix</taxon>
    </lineage>
</organism>
<dbReference type="NCBIfam" id="TIGR01901">
    <property type="entry name" value="adhes_NPXG"/>
    <property type="match status" value="1"/>
</dbReference>
<dbReference type="Pfam" id="PF05860">
    <property type="entry name" value="TPS"/>
    <property type="match status" value="1"/>
</dbReference>
<protein>
    <submittedName>
        <fullName evidence="3">Filamentous hemagglutinin family outer membrane protein</fullName>
    </submittedName>
</protein>